<name>A0ABQ9Z6V6_9CRUS</name>
<dbReference type="EMBL" id="JAOYFB010000002">
    <property type="protein sequence ID" value="KAK4008606.1"/>
    <property type="molecule type" value="Genomic_DNA"/>
</dbReference>
<accession>A0ABQ9Z6V6</accession>
<evidence type="ECO:0000313" key="2">
    <source>
        <dbReference type="Proteomes" id="UP001234178"/>
    </source>
</evidence>
<keyword evidence="2" id="KW-1185">Reference proteome</keyword>
<reference evidence="1 2" key="1">
    <citation type="journal article" date="2023" name="Nucleic Acids Res.">
        <title>The hologenome of Daphnia magna reveals possible DNA methylation and microbiome-mediated evolution of the host genome.</title>
        <authorList>
            <person name="Chaturvedi A."/>
            <person name="Li X."/>
            <person name="Dhandapani V."/>
            <person name="Marshall H."/>
            <person name="Kissane S."/>
            <person name="Cuenca-Cambronero M."/>
            <person name="Asole G."/>
            <person name="Calvet F."/>
            <person name="Ruiz-Romero M."/>
            <person name="Marangio P."/>
            <person name="Guigo R."/>
            <person name="Rago D."/>
            <person name="Mirbahai L."/>
            <person name="Eastwood N."/>
            <person name="Colbourne J.K."/>
            <person name="Zhou J."/>
            <person name="Mallon E."/>
            <person name="Orsini L."/>
        </authorList>
    </citation>
    <scope>NUCLEOTIDE SEQUENCE [LARGE SCALE GENOMIC DNA]</scope>
    <source>
        <strain evidence="1">LRV0_1</strain>
    </source>
</reference>
<evidence type="ECO:0000313" key="1">
    <source>
        <dbReference type="EMBL" id="KAK4008606.1"/>
    </source>
</evidence>
<gene>
    <name evidence="1" type="ORF">OUZ56_013741</name>
</gene>
<comment type="caution">
    <text evidence="1">The sequence shown here is derived from an EMBL/GenBank/DDBJ whole genome shotgun (WGS) entry which is preliminary data.</text>
</comment>
<dbReference type="Proteomes" id="UP001234178">
    <property type="component" value="Unassembled WGS sequence"/>
</dbReference>
<sequence length="85" mass="10109">MWELIQNLSFPGRHPSTKPWVIDDIHSRHDCVVNWYKFYKVKSDSRLRSCVYCERDHVSQRKWLSLFATSDLPVCHSDVELLKSS</sequence>
<organism evidence="1 2">
    <name type="scientific">Daphnia magna</name>
    <dbReference type="NCBI Taxonomy" id="35525"/>
    <lineage>
        <taxon>Eukaryota</taxon>
        <taxon>Metazoa</taxon>
        <taxon>Ecdysozoa</taxon>
        <taxon>Arthropoda</taxon>
        <taxon>Crustacea</taxon>
        <taxon>Branchiopoda</taxon>
        <taxon>Diplostraca</taxon>
        <taxon>Cladocera</taxon>
        <taxon>Anomopoda</taxon>
        <taxon>Daphniidae</taxon>
        <taxon>Daphnia</taxon>
    </lineage>
</organism>
<protein>
    <submittedName>
        <fullName evidence="1">Uncharacterized protein</fullName>
    </submittedName>
</protein>
<proteinExistence type="predicted"/>